<keyword evidence="9" id="KW-0479">Metal-binding</keyword>
<dbReference type="InterPro" id="IPR012910">
    <property type="entry name" value="Plug_dom"/>
</dbReference>
<comment type="catalytic activity">
    <reaction evidence="15">
        <text>D-threo-isocitrate + NADP(+) = 2-oxoglutarate + CO2 + NADPH</text>
        <dbReference type="Rhea" id="RHEA:19629"/>
        <dbReference type="ChEBI" id="CHEBI:15562"/>
        <dbReference type="ChEBI" id="CHEBI:16526"/>
        <dbReference type="ChEBI" id="CHEBI:16810"/>
        <dbReference type="ChEBI" id="CHEBI:57783"/>
        <dbReference type="ChEBI" id="CHEBI:58349"/>
        <dbReference type="EC" id="1.1.1.42"/>
    </reaction>
</comment>
<keyword evidence="4" id="KW-0329">Glyoxylate bypass</keyword>
<accession>A0A0B7I0F8</accession>
<keyword evidence="10" id="KW-0460">Magnesium</keyword>
<keyword evidence="13 17" id="KW-0472">Membrane</keyword>
<evidence type="ECO:0000256" key="2">
    <source>
        <dbReference type="ARBA" id="ARBA00004571"/>
    </source>
</evidence>
<keyword evidence="12" id="KW-0560">Oxidoreductase</keyword>
<dbReference type="PROSITE" id="PS52016">
    <property type="entry name" value="TONB_DEPENDENT_REC_3"/>
    <property type="match status" value="1"/>
</dbReference>
<dbReference type="SUPFAM" id="SSF56935">
    <property type="entry name" value="Porins"/>
    <property type="match status" value="1"/>
</dbReference>
<feature type="domain" description="TonB-dependent receptor plug" evidence="18">
    <location>
        <begin position="146"/>
        <end position="223"/>
    </location>
</feature>
<comment type="cofactor">
    <cofactor evidence="1">
        <name>Mg(2+)</name>
        <dbReference type="ChEBI" id="CHEBI:18420"/>
    </cofactor>
</comment>
<dbReference type="GO" id="GO:0006099">
    <property type="term" value="P:tricarboxylic acid cycle"/>
    <property type="evidence" value="ECO:0007669"/>
    <property type="project" value="UniProtKB-KW"/>
</dbReference>
<keyword evidence="7" id="KW-0816">Tricarboxylic acid cycle</keyword>
<dbReference type="EC" id="1.1.1.42" evidence="3"/>
<evidence type="ECO:0000313" key="20">
    <source>
        <dbReference type="Proteomes" id="UP000045051"/>
    </source>
</evidence>
<evidence type="ECO:0000256" key="10">
    <source>
        <dbReference type="ARBA" id="ARBA00022842"/>
    </source>
</evidence>
<dbReference type="Pfam" id="PF13715">
    <property type="entry name" value="CarbopepD_reg_2"/>
    <property type="match status" value="1"/>
</dbReference>
<evidence type="ECO:0000256" key="6">
    <source>
        <dbReference type="ARBA" id="ARBA00022452"/>
    </source>
</evidence>
<gene>
    <name evidence="19" type="ORF">CCAND38_10100</name>
</gene>
<evidence type="ECO:0000256" key="9">
    <source>
        <dbReference type="ARBA" id="ARBA00022723"/>
    </source>
</evidence>
<dbReference type="Pfam" id="PF07715">
    <property type="entry name" value="Plug"/>
    <property type="match status" value="1"/>
</dbReference>
<dbReference type="GO" id="GO:0006097">
    <property type="term" value="P:glyoxylate cycle"/>
    <property type="evidence" value="ECO:0007669"/>
    <property type="project" value="UniProtKB-KW"/>
</dbReference>
<keyword evidence="19" id="KW-0675">Receptor</keyword>
<name>A0A0B7I0F8_9FLAO</name>
<evidence type="ECO:0000256" key="12">
    <source>
        <dbReference type="ARBA" id="ARBA00023002"/>
    </source>
</evidence>
<proteinExistence type="inferred from homology"/>
<dbReference type="GO" id="GO:0009279">
    <property type="term" value="C:cell outer membrane"/>
    <property type="evidence" value="ECO:0007669"/>
    <property type="project" value="UniProtKB-SubCell"/>
</dbReference>
<keyword evidence="6 17" id="KW-1134">Transmembrane beta strand</keyword>
<reference evidence="19 20" key="1">
    <citation type="submission" date="2015-01" db="EMBL/GenBank/DDBJ databases">
        <authorList>
            <person name="Xiang T."/>
            <person name="Song Y."/>
            <person name="Huang L."/>
            <person name="Wang B."/>
            <person name="Wu P."/>
        </authorList>
    </citation>
    <scope>NUCLEOTIDE SEQUENCE [LARGE SCALE GENOMIC DNA]</scope>
    <source>
        <strain evidence="19 20">CcD38</strain>
    </source>
</reference>
<evidence type="ECO:0000256" key="13">
    <source>
        <dbReference type="ARBA" id="ARBA00023136"/>
    </source>
</evidence>
<dbReference type="RefSeq" id="WP_042342939.1">
    <property type="nucleotide sequence ID" value="NZ_CDOI01000001.1"/>
</dbReference>
<dbReference type="InterPro" id="IPR004436">
    <property type="entry name" value="Isocitrate_DH_NADP_mono"/>
</dbReference>
<organism evidence="19 20">
    <name type="scientific">Capnocytophaga canis</name>
    <dbReference type="NCBI Taxonomy" id="1848903"/>
    <lineage>
        <taxon>Bacteria</taxon>
        <taxon>Pseudomonadati</taxon>
        <taxon>Bacteroidota</taxon>
        <taxon>Flavobacteriia</taxon>
        <taxon>Flavobacteriales</taxon>
        <taxon>Flavobacteriaceae</taxon>
        <taxon>Capnocytophaga</taxon>
    </lineage>
</organism>
<evidence type="ECO:0000256" key="14">
    <source>
        <dbReference type="ARBA" id="ARBA00023237"/>
    </source>
</evidence>
<dbReference type="PANTHER" id="PTHR36999:SF1">
    <property type="entry name" value="ISOCITRATE DEHYDROGENASE (NADP(+))"/>
    <property type="match status" value="1"/>
</dbReference>
<keyword evidence="5 17" id="KW-0813">Transport</keyword>
<keyword evidence="8 17" id="KW-0812">Transmembrane</keyword>
<keyword evidence="14 17" id="KW-0998">Cell outer membrane</keyword>
<evidence type="ECO:0000256" key="7">
    <source>
        <dbReference type="ARBA" id="ARBA00022532"/>
    </source>
</evidence>
<evidence type="ECO:0000259" key="18">
    <source>
        <dbReference type="Pfam" id="PF07715"/>
    </source>
</evidence>
<evidence type="ECO:0000256" key="8">
    <source>
        <dbReference type="ARBA" id="ARBA00022692"/>
    </source>
</evidence>
<evidence type="ECO:0000256" key="5">
    <source>
        <dbReference type="ARBA" id="ARBA00022448"/>
    </source>
</evidence>
<dbReference type="SUPFAM" id="SSF49464">
    <property type="entry name" value="Carboxypeptidase regulatory domain-like"/>
    <property type="match status" value="1"/>
</dbReference>
<evidence type="ECO:0000256" key="1">
    <source>
        <dbReference type="ARBA" id="ARBA00001946"/>
    </source>
</evidence>
<evidence type="ECO:0000256" key="11">
    <source>
        <dbReference type="ARBA" id="ARBA00022857"/>
    </source>
</evidence>
<dbReference type="InterPro" id="IPR008969">
    <property type="entry name" value="CarboxyPept-like_regulatory"/>
</dbReference>
<evidence type="ECO:0000313" key="19">
    <source>
        <dbReference type="EMBL" id="CEN43203.1"/>
    </source>
</evidence>
<comment type="similarity">
    <text evidence="16">Belongs to the monomeric-type IDH family.</text>
</comment>
<evidence type="ECO:0000256" key="17">
    <source>
        <dbReference type="PROSITE-ProRule" id="PRU01360"/>
    </source>
</evidence>
<dbReference type="InterPro" id="IPR037066">
    <property type="entry name" value="Plug_dom_sf"/>
</dbReference>
<evidence type="ECO:0000256" key="16">
    <source>
        <dbReference type="ARBA" id="ARBA00046318"/>
    </source>
</evidence>
<protein>
    <recommendedName>
        <fullName evidence="3">isocitrate dehydrogenase (NADP(+))</fullName>
        <ecNumber evidence="3">1.1.1.42</ecNumber>
    </recommendedName>
</protein>
<keyword evidence="11" id="KW-0521">NADP</keyword>
<keyword evidence="20" id="KW-1185">Reference proteome</keyword>
<comment type="subcellular location">
    <subcellularLocation>
        <location evidence="2 17">Cell outer membrane</location>
        <topology evidence="2 17">Multi-pass membrane protein</topology>
    </subcellularLocation>
</comment>
<comment type="similarity">
    <text evidence="17">Belongs to the TonB-dependent receptor family.</text>
</comment>
<evidence type="ECO:0000256" key="3">
    <source>
        <dbReference type="ARBA" id="ARBA00013013"/>
    </source>
</evidence>
<dbReference type="InterPro" id="IPR039426">
    <property type="entry name" value="TonB-dep_rcpt-like"/>
</dbReference>
<dbReference type="GO" id="GO:0046872">
    <property type="term" value="F:metal ion binding"/>
    <property type="evidence" value="ECO:0007669"/>
    <property type="project" value="UniProtKB-KW"/>
</dbReference>
<sequence length="791" mass="89863">MTRNFFLLFFLGIFLTTSVYAQKKYTFSGHFVDASNGELLLGVNCIIKELGTGTTSNEYGFFSITLPEGKYTISIESMGFMTITEELVLDKNIRKDYKLSAEAIELDGVEVFANTSSKVDIRKPEMSTVSIPISTIKKLPVLIGEVDIIKTLLQMPGVSNAGEVSSGFNVRGGGADQNLVLLDEATIFNSSHLFGFLSVFNADAVRDMKLYKGGIPARYGGRTSSVLDIYQKDGNRNDFGMTGGLGILSSRLLAEGPIVKEKSSFLIGGRASYAHLFLKFTDNKNSAYFYDLNTKLSYKLNDNNTLYLSGYFGRDFFDLSDNLRNVYGNALFNLRWNHLFNDKLFSNLSLIFSDYYYGFMFNYIGFQWDSGIKNFNLKYDFKNYISEKFKLSYGIQGLYYVFIQGKLSPSSPDSNIKEQYLPNKYAFENGFYIDAEHSITSSLNLSYGLRLNSFYHLGSREINRYANDQPVTFNPNRGVYQKGVPIGTDYYPNNKIIDLFSHLEPRLTLSYALNDNRSFKASYGRNAQYLHLISNTSSPSPLDVWTPSDQYLKPQVSDQFAVGFATNFAEDRYSFEAETYYKTTQNRLDYIDGADLIANKAIEQIVLSGRSRAYGLELLLRKNTGKLTGWIAYTLSKSEQQTPGRTPQETGINNGEWYSTPYDKPHDLSITATYALSPKWTFGTVFNLQTGLPANFPVGTYQYLNMIVPNYSKRNEYRLPTYHRLDISATYTPQKQHKRWKSEWNFGIYNLYNRKNAVSISFRENSDTHLNEAVKLSIFGIIPSVTYNFTF</sequence>
<dbReference type="InterPro" id="IPR036942">
    <property type="entry name" value="Beta-barrel_TonB_sf"/>
</dbReference>
<dbReference type="EMBL" id="CDOI01000001">
    <property type="protein sequence ID" value="CEN43203.1"/>
    <property type="molecule type" value="Genomic_DNA"/>
</dbReference>
<dbReference type="AlphaFoldDB" id="A0A0B7I0F8"/>
<evidence type="ECO:0000256" key="4">
    <source>
        <dbReference type="ARBA" id="ARBA00022435"/>
    </source>
</evidence>
<dbReference type="Gene3D" id="2.170.130.10">
    <property type="entry name" value="TonB-dependent receptor, plug domain"/>
    <property type="match status" value="1"/>
</dbReference>
<dbReference type="GO" id="GO:0004450">
    <property type="term" value="F:isocitrate dehydrogenase (NADP+) activity"/>
    <property type="evidence" value="ECO:0007669"/>
    <property type="project" value="UniProtKB-EC"/>
</dbReference>
<dbReference type="PANTHER" id="PTHR36999">
    <property type="entry name" value="ISOCITRATE DEHYDROGENASE [NADP]"/>
    <property type="match status" value="1"/>
</dbReference>
<dbReference type="Proteomes" id="UP000045051">
    <property type="component" value="Unassembled WGS sequence"/>
</dbReference>
<evidence type="ECO:0000256" key="15">
    <source>
        <dbReference type="ARBA" id="ARBA00023554"/>
    </source>
</evidence>
<dbReference type="Gene3D" id="2.40.170.20">
    <property type="entry name" value="TonB-dependent receptor, beta-barrel domain"/>
    <property type="match status" value="1"/>
</dbReference>
<dbReference type="Gene3D" id="2.60.40.1120">
    <property type="entry name" value="Carboxypeptidase-like, regulatory domain"/>
    <property type="match status" value="1"/>
</dbReference>